<dbReference type="InterPro" id="IPR004358">
    <property type="entry name" value="Sig_transdc_His_kin-like_C"/>
</dbReference>
<dbReference type="InterPro" id="IPR003594">
    <property type="entry name" value="HATPase_dom"/>
</dbReference>
<dbReference type="InterPro" id="IPR000014">
    <property type="entry name" value="PAS"/>
</dbReference>
<dbReference type="Gene3D" id="3.30.565.10">
    <property type="entry name" value="Histidine kinase-like ATPase, C-terminal domain"/>
    <property type="match status" value="1"/>
</dbReference>
<evidence type="ECO:0000256" key="5">
    <source>
        <dbReference type="ARBA" id="ARBA00022777"/>
    </source>
</evidence>
<evidence type="ECO:0000256" key="2">
    <source>
        <dbReference type="ARBA" id="ARBA00012438"/>
    </source>
</evidence>
<protein>
    <recommendedName>
        <fullName evidence="2">histidine kinase</fullName>
        <ecNumber evidence="2">2.7.13.3</ecNumber>
    </recommendedName>
</protein>
<dbReference type="SMART" id="SM00387">
    <property type="entry name" value="HATPase_c"/>
    <property type="match status" value="1"/>
</dbReference>
<accession>A0A3B0SG04</accession>
<reference evidence="9" key="1">
    <citation type="submission" date="2018-06" db="EMBL/GenBank/DDBJ databases">
        <authorList>
            <person name="Zhirakovskaya E."/>
        </authorList>
    </citation>
    <scope>NUCLEOTIDE SEQUENCE</scope>
</reference>
<dbReference type="SMART" id="SM01080">
    <property type="entry name" value="CHASE2"/>
    <property type="match status" value="1"/>
</dbReference>
<dbReference type="InterPro" id="IPR017181">
    <property type="entry name" value="Sig_transdc_His_kin_CHASE2"/>
</dbReference>
<comment type="catalytic activity">
    <reaction evidence="1">
        <text>ATP + protein L-histidine = ADP + protein N-phospho-L-histidine.</text>
        <dbReference type="EC" id="2.7.13.3"/>
    </reaction>
</comment>
<keyword evidence="6 7" id="KW-0472">Membrane</keyword>
<evidence type="ECO:0000256" key="1">
    <source>
        <dbReference type="ARBA" id="ARBA00000085"/>
    </source>
</evidence>
<dbReference type="EMBL" id="UOEF01000362">
    <property type="protein sequence ID" value="VAW03053.1"/>
    <property type="molecule type" value="Genomic_DNA"/>
</dbReference>
<dbReference type="InterPro" id="IPR005467">
    <property type="entry name" value="His_kinase_dom"/>
</dbReference>
<keyword evidence="4" id="KW-0808">Transferase</keyword>
<dbReference type="InterPro" id="IPR036097">
    <property type="entry name" value="HisK_dim/P_sf"/>
</dbReference>
<feature type="transmembrane region" description="Helical" evidence="7">
    <location>
        <begin position="321"/>
        <end position="339"/>
    </location>
</feature>
<dbReference type="GO" id="GO:0030295">
    <property type="term" value="F:protein kinase activator activity"/>
    <property type="evidence" value="ECO:0007669"/>
    <property type="project" value="TreeGrafter"/>
</dbReference>
<keyword evidence="3" id="KW-0597">Phosphoprotein</keyword>
<dbReference type="InterPro" id="IPR035965">
    <property type="entry name" value="PAS-like_dom_sf"/>
</dbReference>
<dbReference type="PIRSF" id="PIRSF037347">
    <property type="entry name" value="STHK_CHASE2_PAS_prd"/>
    <property type="match status" value="1"/>
</dbReference>
<name>A0A3B0SG04_9ZZZZ</name>
<dbReference type="CDD" id="cd00130">
    <property type="entry name" value="PAS"/>
    <property type="match status" value="1"/>
</dbReference>
<feature type="transmembrane region" description="Helical" evidence="7">
    <location>
        <begin position="295"/>
        <end position="314"/>
    </location>
</feature>
<dbReference type="InterPro" id="IPR003661">
    <property type="entry name" value="HisK_dim/P_dom"/>
</dbReference>
<evidence type="ECO:0000313" key="9">
    <source>
        <dbReference type="EMBL" id="VAW03053.1"/>
    </source>
</evidence>
<gene>
    <name evidence="9" type="ORF">MNBD_ALPHA04-1854</name>
</gene>
<dbReference type="SUPFAM" id="SSF55785">
    <property type="entry name" value="PYP-like sensor domain (PAS domain)"/>
    <property type="match status" value="1"/>
</dbReference>
<dbReference type="AlphaFoldDB" id="A0A3B0SG04"/>
<evidence type="ECO:0000256" key="6">
    <source>
        <dbReference type="ARBA" id="ARBA00023136"/>
    </source>
</evidence>
<dbReference type="SUPFAM" id="SSF55874">
    <property type="entry name" value="ATPase domain of HSP90 chaperone/DNA topoisomerase II/histidine kinase"/>
    <property type="match status" value="1"/>
</dbReference>
<dbReference type="InterPro" id="IPR007890">
    <property type="entry name" value="CHASE2"/>
</dbReference>
<dbReference type="PROSITE" id="PS50109">
    <property type="entry name" value="HIS_KIN"/>
    <property type="match status" value="1"/>
</dbReference>
<keyword evidence="7" id="KW-1133">Transmembrane helix</keyword>
<organism evidence="9">
    <name type="scientific">hydrothermal vent metagenome</name>
    <dbReference type="NCBI Taxonomy" id="652676"/>
    <lineage>
        <taxon>unclassified sequences</taxon>
        <taxon>metagenomes</taxon>
        <taxon>ecological metagenomes</taxon>
    </lineage>
</organism>
<dbReference type="PRINTS" id="PR00344">
    <property type="entry name" value="BCTRLSENSOR"/>
</dbReference>
<dbReference type="InterPro" id="IPR036890">
    <property type="entry name" value="HATPase_C_sf"/>
</dbReference>
<evidence type="ECO:0000256" key="3">
    <source>
        <dbReference type="ARBA" id="ARBA00022553"/>
    </source>
</evidence>
<sequence>MKPRPSKLRRRLGLEWAGVALFASLIIVALSWWNSLSSFDNLVYDQVSDMNRPAPPTDILIVAVDEDSLSQYGKWPWSRTRHIELFDQIAEAKPRAIAFDILMSEPGDTQTDQDLAEAMARNINLYVPLHFVIPGSDGAKYDIKKPIAPIEKAVSGVGHVNLLFDADGAVRHTTLCFGKENGGKPWLHLMELVYRGVYGQQSPAFERLERCSKPLLMPYSERASFSSISFAAIANGEVPPGFLEDKIILIGATANGLGDRHPVPLGDGGTLAGVEIMANMLGAIIRDDFIVPMPFWQQILLALIPTWILLAGFWRWRPRTTLLVSLSLIAGVLLTSALLLSLRIWFAPGSALLGIALVYPIWGWRRLQATSDFMDEELQTFHESKIDIPVVSKSPGPVDVVTGQAEELTHAIAHMRDLRRFISDALTNLPDPMFVTDLQGKVKFVNKLAQTGVEDGAQDHELNDMLRRFVSPEDLSDVKEYLAMKMLPAEQDFVDFTSQKGEVFAMRRAIVQSDEGEHRGYIHYLADITELANAAQEREEVLELLSHDMRAPQAAILALLESQEPSDARNRIESHARRTLALADNFVGLARIKSSEFTGEDVLLSELVSEASDSLWPLAKTRDISCHIDDQSDGAFVLGEPSSLHRSFVNLLDNAIKYSPDGGKINVTLRRISLDNIDYVSAEIVDQGKGISAAVLGNLFERFASDDSGSKGTVKGAGLGLNFVAAVIERHGGSIRAENIKERKDRSGGACFTILLPIAPDPED</sequence>
<proteinExistence type="predicted"/>
<dbReference type="Pfam" id="PF05226">
    <property type="entry name" value="CHASE2"/>
    <property type="match status" value="1"/>
</dbReference>
<dbReference type="InterPro" id="IPR050351">
    <property type="entry name" value="BphY/WalK/GraS-like"/>
</dbReference>
<evidence type="ECO:0000259" key="8">
    <source>
        <dbReference type="PROSITE" id="PS50109"/>
    </source>
</evidence>
<evidence type="ECO:0000256" key="4">
    <source>
        <dbReference type="ARBA" id="ARBA00022679"/>
    </source>
</evidence>
<dbReference type="PANTHER" id="PTHR42878">
    <property type="entry name" value="TWO-COMPONENT HISTIDINE KINASE"/>
    <property type="match status" value="1"/>
</dbReference>
<dbReference type="PANTHER" id="PTHR42878:SF12">
    <property type="entry name" value="SENSOR HISTIDINE KINASE YCBM"/>
    <property type="match status" value="1"/>
</dbReference>
<keyword evidence="5 9" id="KW-0418">Kinase</keyword>
<keyword evidence="7" id="KW-0812">Transmembrane</keyword>
<evidence type="ECO:0000256" key="7">
    <source>
        <dbReference type="SAM" id="Phobius"/>
    </source>
</evidence>
<dbReference type="EC" id="2.7.13.3" evidence="2"/>
<dbReference type="CDD" id="cd00075">
    <property type="entry name" value="HATPase"/>
    <property type="match status" value="1"/>
</dbReference>
<dbReference type="Pfam" id="PF02518">
    <property type="entry name" value="HATPase_c"/>
    <property type="match status" value="1"/>
</dbReference>
<dbReference type="GO" id="GO:0016020">
    <property type="term" value="C:membrane"/>
    <property type="evidence" value="ECO:0007669"/>
    <property type="project" value="UniProtKB-SubCell"/>
</dbReference>
<dbReference type="NCBIfam" id="TIGR00229">
    <property type="entry name" value="sensory_box"/>
    <property type="match status" value="1"/>
</dbReference>
<dbReference type="SUPFAM" id="SSF47384">
    <property type="entry name" value="Homodimeric domain of signal transducing histidine kinase"/>
    <property type="match status" value="1"/>
</dbReference>
<dbReference type="GO" id="GO:0007234">
    <property type="term" value="P:osmosensory signaling via phosphorelay pathway"/>
    <property type="evidence" value="ECO:0007669"/>
    <property type="project" value="TreeGrafter"/>
</dbReference>
<feature type="transmembrane region" description="Helical" evidence="7">
    <location>
        <begin position="12"/>
        <end position="33"/>
    </location>
</feature>
<feature type="domain" description="Histidine kinase" evidence="8">
    <location>
        <begin position="544"/>
        <end position="760"/>
    </location>
</feature>
<dbReference type="GO" id="GO:0000156">
    <property type="term" value="F:phosphorelay response regulator activity"/>
    <property type="evidence" value="ECO:0007669"/>
    <property type="project" value="TreeGrafter"/>
</dbReference>
<dbReference type="CDD" id="cd00082">
    <property type="entry name" value="HisKA"/>
    <property type="match status" value="1"/>
</dbReference>
<dbReference type="Gene3D" id="3.30.450.20">
    <property type="entry name" value="PAS domain"/>
    <property type="match status" value="1"/>
</dbReference>
<dbReference type="GO" id="GO:0000155">
    <property type="term" value="F:phosphorelay sensor kinase activity"/>
    <property type="evidence" value="ECO:0007669"/>
    <property type="project" value="InterPro"/>
</dbReference>